<keyword evidence="2" id="KW-1185">Reference proteome</keyword>
<dbReference type="Gene3D" id="3.30.70.100">
    <property type="match status" value="1"/>
</dbReference>
<dbReference type="EMBL" id="JAQQWI010000008">
    <property type="protein sequence ID" value="KAK8023323.1"/>
    <property type="molecule type" value="Genomic_DNA"/>
</dbReference>
<accession>A0ABR1RZN5</accession>
<evidence type="ECO:0000313" key="2">
    <source>
        <dbReference type="Proteomes" id="UP001396898"/>
    </source>
</evidence>
<organism evidence="1 2">
    <name type="scientific">Apiospora marii</name>
    <dbReference type="NCBI Taxonomy" id="335849"/>
    <lineage>
        <taxon>Eukaryota</taxon>
        <taxon>Fungi</taxon>
        <taxon>Dikarya</taxon>
        <taxon>Ascomycota</taxon>
        <taxon>Pezizomycotina</taxon>
        <taxon>Sordariomycetes</taxon>
        <taxon>Xylariomycetidae</taxon>
        <taxon>Amphisphaeriales</taxon>
        <taxon>Apiosporaceae</taxon>
        <taxon>Apiospora</taxon>
    </lineage>
</organism>
<sequence length="225" mass="24133">MAPITEIVITPLKPGADLSVFSAPNDMLRSKPGCLAVRQARQIEDPDKLLLFIDWDDDAPHKTLQHWTAEYQACLEGADTREGPPLGVYRAPLDPPQSPSATESGKGVLETAPVVEVVRIYFPADLSTAAQQDVRDLVRKTKHVVTTHAGAIGEPAFGFALETVEDHQGEGGGRARVFVCLAGWESMEARTAFAESEAAAKGIATMKSLPGLMGTEIVHVHLKTG</sequence>
<evidence type="ECO:0008006" key="3">
    <source>
        <dbReference type="Google" id="ProtNLM"/>
    </source>
</evidence>
<reference evidence="1 2" key="1">
    <citation type="submission" date="2023-01" db="EMBL/GenBank/DDBJ databases">
        <title>Analysis of 21 Apiospora genomes using comparative genomics revels a genus with tremendous synthesis potential of carbohydrate active enzymes and secondary metabolites.</title>
        <authorList>
            <person name="Sorensen T."/>
        </authorList>
    </citation>
    <scope>NUCLEOTIDE SEQUENCE [LARGE SCALE GENOMIC DNA]</scope>
    <source>
        <strain evidence="1 2">CBS 20057</strain>
    </source>
</reference>
<gene>
    <name evidence="1" type="ORF">PG991_006562</name>
</gene>
<proteinExistence type="predicted"/>
<comment type="caution">
    <text evidence="1">The sequence shown here is derived from an EMBL/GenBank/DDBJ whole genome shotgun (WGS) entry which is preliminary data.</text>
</comment>
<evidence type="ECO:0000313" key="1">
    <source>
        <dbReference type="EMBL" id="KAK8023323.1"/>
    </source>
</evidence>
<name>A0ABR1RZN5_9PEZI</name>
<dbReference type="SUPFAM" id="SSF54909">
    <property type="entry name" value="Dimeric alpha+beta barrel"/>
    <property type="match status" value="1"/>
</dbReference>
<protein>
    <recommendedName>
        <fullName evidence="3">ABM domain-containing protein</fullName>
    </recommendedName>
</protein>
<dbReference type="Proteomes" id="UP001396898">
    <property type="component" value="Unassembled WGS sequence"/>
</dbReference>
<dbReference type="InterPro" id="IPR011008">
    <property type="entry name" value="Dimeric_a/b-barrel"/>
</dbReference>